<gene>
    <name evidence="4" type="ORF">BWY73_01127</name>
</gene>
<evidence type="ECO:0000313" key="4">
    <source>
        <dbReference type="EMBL" id="OPZ91303.1"/>
    </source>
</evidence>
<dbReference type="SUPFAM" id="SSF52218">
    <property type="entry name" value="Flavoproteins"/>
    <property type="match status" value="1"/>
</dbReference>
<dbReference type="InterPro" id="IPR029039">
    <property type="entry name" value="Flavoprotein-like_sf"/>
</dbReference>
<dbReference type="Proteomes" id="UP000485484">
    <property type="component" value="Unassembled WGS sequence"/>
</dbReference>
<dbReference type="GO" id="GO:0016491">
    <property type="term" value="F:oxidoreductase activity"/>
    <property type="evidence" value="ECO:0007669"/>
    <property type="project" value="InterPro"/>
</dbReference>
<keyword evidence="2" id="KW-0288">FMN</keyword>
<dbReference type="InterPro" id="IPR005025">
    <property type="entry name" value="FMN_Rdtase-like_dom"/>
</dbReference>
<evidence type="ECO:0000313" key="5">
    <source>
        <dbReference type="Proteomes" id="UP000485484"/>
    </source>
</evidence>
<reference evidence="4 5" key="1">
    <citation type="submission" date="2017-02" db="EMBL/GenBank/DDBJ databases">
        <title>Delving into the versatile metabolic prowess of the omnipresent phylum Bacteroidetes.</title>
        <authorList>
            <person name="Nobu M.K."/>
            <person name="Mei R."/>
            <person name="Narihiro T."/>
            <person name="Kuroda K."/>
            <person name="Liu W.-T."/>
        </authorList>
    </citation>
    <scope>NUCLEOTIDE SEQUENCE [LARGE SCALE GENOMIC DNA]</scope>
    <source>
        <strain evidence="4">ADurb.Bin417</strain>
    </source>
</reference>
<comment type="caution">
    <text evidence="4">The sequence shown here is derived from an EMBL/GenBank/DDBJ whole genome shotgun (WGS) entry which is preliminary data.</text>
</comment>
<protein>
    <submittedName>
        <fullName evidence="4">NADPH-dependent FMN reductase</fullName>
    </submittedName>
</protein>
<dbReference type="PANTHER" id="PTHR43278">
    <property type="entry name" value="NAD(P)H-DEPENDENT FMN-CONTAINING OXIDOREDUCTASE YWQN-RELATED"/>
    <property type="match status" value="1"/>
</dbReference>
<name>A0A1V5MDG4_UNCT6</name>
<dbReference type="Pfam" id="PF03358">
    <property type="entry name" value="FMN_red"/>
    <property type="match status" value="1"/>
</dbReference>
<proteinExistence type="predicted"/>
<organism evidence="4 5">
    <name type="scientific">candidate division TA06 bacterium ADurb.Bin417</name>
    <dbReference type="NCBI Taxonomy" id="1852828"/>
    <lineage>
        <taxon>Bacteria</taxon>
        <taxon>Bacteria division TA06</taxon>
    </lineage>
</organism>
<evidence type="ECO:0000256" key="2">
    <source>
        <dbReference type="ARBA" id="ARBA00022643"/>
    </source>
</evidence>
<sequence length="187" mass="19636">MKILLVIGSRNHEGQTARAAQALAAGAVGAGAAVEMVFLTDLKLSACRQCEANGWGLCRAEGRCVIEDDFAGLVEKMRGAAALVVATPVYFSDLSESLKLFLDRLRRTNRHENGRAGLAGKPALGICVAGGGGGGAPSCAFNLDRILQTCGFEAVDLVPVRRQNLELKLALLRLTGEWLARSADGGN</sequence>
<dbReference type="Gene3D" id="3.40.50.360">
    <property type="match status" value="1"/>
</dbReference>
<evidence type="ECO:0000259" key="3">
    <source>
        <dbReference type="Pfam" id="PF03358"/>
    </source>
</evidence>
<dbReference type="PANTHER" id="PTHR43278:SF1">
    <property type="entry name" value="IRON-SULFUR FLAVOPROTEIN MJ1083"/>
    <property type="match status" value="1"/>
</dbReference>
<dbReference type="EMBL" id="MWAK01000186">
    <property type="protein sequence ID" value="OPZ91303.1"/>
    <property type="molecule type" value="Genomic_DNA"/>
</dbReference>
<keyword evidence="1" id="KW-0285">Flavoprotein</keyword>
<feature type="domain" description="NADPH-dependent FMN reductase-like" evidence="3">
    <location>
        <begin position="1"/>
        <end position="136"/>
    </location>
</feature>
<accession>A0A1V5MDG4</accession>
<evidence type="ECO:0000256" key="1">
    <source>
        <dbReference type="ARBA" id="ARBA00022630"/>
    </source>
</evidence>
<dbReference type="AlphaFoldDB" id="A0A1V5MDG4"/>
<dbReference type="InterPro" id="IPR051796">
    <property type="entry name" value="ISF_SsuE-like"/>
</dbReference>